<evidence type="ECO:0000313" key="3">
    <source>
        <dbReference type="Proteomes" id="UP000772618"/>
    </source>
</evidence>
<evidence type="ECO:0000313" key="2">
    <source>
        <dbReference type="EMBL" id="MBT1703895.1"/>
    </source>
</evidence>
<organism evidence="2 3">
    <name type="scientific">Chryseosolibacter indicus</name>
    <dbReference type="NCBI Taxonomy" id="2782351"/>
    <lineage>
        <taxon>Bacteria</taxon>
        <taxon>Pseudomonadati</taxon>
        <taxon>Bacteroidota</taxon>
        <taxon>Cytophagia</taxon>
        <taxon>Cytophagales</taxon>
        <taxon>Chryseotaleaceae</taxon>
        <taxon>Chryseosolibacter</taxon>
    </lineage>
</organism>
<feature type="compositionally biased region" description="Acidic residues" evidence="1">
    <location>
        <begin position="92"/>
        <end position="101"/>
    </location>
</feature>
<keyword evidence="3" id="KW-1185">Reference proteome</keyword>
<comment type="caution">
    <text evidence="2">The sequence shown here is derived from an EMBL/GenBank/DDBJ whole genome shotgun (WGS) entry which is preliminary data.</text>
</comment>
<reference evidence="2 3" key="1">
    <citation type="submission" date="2021-05" db="EMBL/GenBank/DDBJ databases">
        <title>A Polyphasic approach of four new species of the genus Ohtaekwangia: Ohtaekwangia histidinii sp. nov., Ohtaekwangia cretensis sp. nov., Ohtaekwangia indiensis sp. nov., Ohtaekwangia reichenbachii sp. nov. from diverse environment.</title>
        <authorList>
            <person name="Octaviana S."/>
        </authorList>
    </citation>
    <scope>NUCLEOTIDE SEQUENCE [LARGE SCALE GENOMIC DNA]</scope>
    <source>
        <strain evidence="2 3">PWU20</strain>
    </source>
</reference>
<dbReference type="RefSeq" id="WP_254153856.1">
    <property type="nucleotide sequence ID" value="NZ_JAHESD010000022.1"/>
</dbReference>
<name>A0ABS5VST2_9BACT</name>
<sequence>MEDRKDTKGKVTRGDASMSSEEQRAIDNRGASDGGSSGRYQGSSGRSREDEDLQSISKQADTSEKDLNALQEEEITGARSESDDLKSANYSDTDEDEDEGLGDGNLGRARGEL</sequence>
<dbReference type="EMBL" id="JAHESD010000022">
    <property type="protein sequence ID" value="MBT1703895.1"/>
    <property type="molecule type" value="Genomic_DNA"/>
</dbReference>
<feature type="compositionally biased region" description="Basic and acidic residues" evidence="1">
    <location>
        <begin position="1"/>
        <end position="13"/>
    </location>
</feature>
<accession>A0ABS5VST2</accession>
<proteinExistence type="predicted"/>
<feature type="region of interest" description="Disordered" evidence="1">
    <location>
        <begin position="1"/>
        <end position="113"/>
    </location>
</feature>
<dbReference type="Proteomes" id="UP000772618">
    <property type="component" value="Unassembled WGS sequence"/>
</dbReference>
<protein>
    <submittedName>
        <fullName evidence="2">Uncharacterized protein</fullName>
    </submittedName>
</protein>
<evidence type="ECO:0000256" key="1">
    <source>
        <dbReference type="SAM" id="MobiDB-lite"/>
    </source>
</evidence>
<gene>
    <name evidence="2" type="ORF">KK060_11420</name>
</gene>